<reference evidence="3" key="1">
    <citation type="journal article" date="2015" name="PLoS Genet.">
        <title>Genome Sequence and Transcriptome Analyses of Chrysochromulina tobin: Metabolic Tools for Enhanced Algal Fitness in the Prominent Order Prymnesiales (Haptophyceae).</title>
        <authorList>
            <person name="Hovde B.T."/>
            <person name="Deodato C.R."/>
            <person name="Hunsperger H.M."/>
            <person name="Ryken S.A."/>
            <person name="Yost W."/>
            <person name="Jha R.K."/>
            <person name="Patterson J."/>
            <person name="Monnat R.J. Jr."/>
            <person name="Barlow S.B."/>
            <person name="Starkenburg S.R."/>
            <person name="Cattolico R.A."/>
        </authorList>
    </citation>
    <scope>NUCLEOTIDE SEQUENCE</scope>
    <source>
        <strain evidence="3">CCMP291</strain>
    </source>
</reference>
<feature type="region of interest" description="Disordered" evidence="1">
    <location>
        <begin position="364"/>
        <end position="403"/>
    </location>
</feature>
<feature type="region of interest" description="Disordered" evidence="1">
    <location>
        <begin position="92"/>
        <end position="146"/>
    </location>
</feature>
<evidence type="ECO:0000256" key="1">
    <source>
        <dbReference type="SAM" id="MobiDB-lite"/>
    </source>
</evidence>
<keyword evidence="3" id="KW-1185">Reference proteome</keyword>
<feature type="compositionally biased region" description="Low complexity" evidence="1">
    <location>
        <begin position="119"/>
        <end position="130"/>
    </location>
</feature>
<feature type="compositionally biased region" description="Acidic residues" evidence="1">
    <location>
        <begin position="364"/>
        <end position="388"/>
    </location>
</feature>
<dbReference type="EMBL" id="JWZX01002989">
    <property type="protein sequence ID" value="KOO25328.1"/>
    <property type="molecule type" value="Genomic_DNA"/>
</dbReference>
<dbReference type="Proteomes" id="UP000037460">
    <property type="component" value="Unassembled WGS sequence"/>
</dbReference>
<evidence type="ECO:0000313" key="3">
    <source>
        <dbReference type="Proteomes" id="UP000037460"/>
    </source>
</evidence>
<organism evidence="2 3">
    <name type="scientific">Chrysochromulina tobinii</name>
    <dbReference type="NCBI Taxonomy" id="1460289"/>
    <lineage>
        <taxon>Eukaryota</taxon>
        <taxon>Haptista</taxon>
        <taxon>Haptophyta</taxon>
        <taxon>Prymnesiophyceae</taxon>
        <taxon>Prymnesiales</taxon>
        <taxon>Chrysochromulinaceae</taxon>
        <taxon>Chrysochromulina</taxon>
    </lineage>
</organism>
<name>A0A0M0JGF8_9EUKA</name>
<feature type="region of interest" description="Disordered" evidence="1">
    <location>
        <begin position="415"/>
        <end position="453"/>
    </location>
</feature>
<evidence type="ECO:0000313" key="2">
    <source>
        <dbReference type="EMBL" id="KOO25328.1"/>
    </source>
</evidence>
<sequence>MSGAPTPDEAIDLRDLLVASLRAWLTTSGDVDHSLGITLRRAAVERGDPPFAALRGATRDLISAGLAVEVGGCLKIAPRVHFFLQEQAGELGEPGTRGLKRRHATDDEQDSAPPPPPAHASAAGRGAAAPTKQQPRRSLPRVPTRAPPALRHCVEAGLSLLLEWRLEQLVQPELRQMGYCLCGRVFNHPTLADGSLASSSVLVSVRGREATTISGTIYHLGDVDPIFRPRCDDDGAFRLGISGYDGAGTDGVIEATCSPAAAQPSGAAEATQPMMAPMTAPKTAPMATAPALELSSTPPEAAPDARQFGSLESFAEDKKELDEDEKPEIMPEIKPHAEAKMELEDEIPEIEPEIKPLAEVQMELEDEEMPEIEPEIEPEDAPEEPGAELEDKLQDEQMDEPKPAEEWNCKALPMAPDAATEEANSVSESNSEAGAAANAQANAQANVQTNALL</sequence>
<proteinExistence type="predicted"/>
<comment type="caution">
    <text evidence="2">The sequence shown here is derived from an EMBL/GenBank/DDBJ whole genome shotgun (WGS) entry which is preliminary data.</text>
</comment>
<protein>
    <submittedName>
        <fullName evidence="2">Uncharacterized protein</fullName>
    </submittedName>
</protein>
<feature type="compositionally biased region" description="Low complexity" evidence="1">
    <location>
        <begin position="421"/>
        <end position="453"/>
    </location>
</feature>
<dbReference type="AlphaFoldDB" id="A0A0M0JGF8"/>
<feature type="compositionally biased region" description="Basic and acidic residues" evidence="1">
    <location>
        <begin position="389"/>
        <end position="403"/>
    </location>
</feature>
<accession>A0A0M0JGF8</accession>
<gene>
    <name evidence="2" type="ORF">Ctob_004199</name>
</gene>